<name>A0A914I0X6_GLORO</name>
<evidence type="ECO:0000313" key="2">
    <source>
        <dbReference type="WBParaSite" id="Gr19_v10_g5873.t1"/>
    </source>
</evidence>
<reference evidence="2" key="1">
    <citation type="submission" date="2022-11" db="UniProtKB">
        <authorList>
            <consortium name="WormBaseParasite"/>
        </authorList>
    </citation>
    <scope>IDENTIFICATION</scope>
</reference>
<accession>A0A914I0X6</accession>
<protein>
    <submittedName>
        <fullName evidence="2">Uncharacterized protein</fullName>
    </submittedName>
</protein>
<dbReference type="Proteomes" id="UP000887572">
    <property type="component" value="Unplaced"/>
</dbReference>
<keyword evidence="1" id="KW-1185">Reference proteome</keyword>
<organism evidence="1 2">
    <name type="scientific">Globodera rostochiensis</name>
    <name type="common">Golden nematode worm</name>
    <name type="synonym">Heterodera rostochiensis</name>
    <dbReference type="NCBI Taxonomy" id="31243"/>
    <lineage>
        <taxon>Eukaryota</taxon>
        <taxon>Metazoa</taxon>
        <taxon>Ecdysozoa</taxon>
        <taxon>Nematoda</taxon>
        <taxon>Chromadorea</taxon>
        <taxon>Rhabditida</taxon>
        <taxon>Tylenchina</taxon>
        <taxon>Tylenchomorpha</taxon>
        <taxon>Tylenchoidea</taxon>
        <taxon>Heteroderidae</taxon>
        <taxon>Heteroderinae</taxon>
        <taxon>Globodera</taxon>
    </lineage>
</organism>
<evidence type="ECO:0000313" key="1">
    <source>
        <dbReference type="Proteomes" id="UP000887572"/>
    </source>
</evidence>
<proteinExistence type="predicted"/>
<sequence>MVTATTWLPLFCRIETKKQPSIALASQNSSGQMHDAMLRLVLMITEKCFSCNTQCCTLNPGLAHPEKSCARQCSSDPFRLRARILSYVVELPCDENQLSEAFASCGHNRRRTVALFFPFDLQDSKHFFVLAKL</sequence>
<dbReference type="WBParaSite" id="Gr19_v10_g5873.t1">
    <property type="protein sequence ID" value="Gr19_v10_g5873.t1"/>
    <property type="gene ID" value="Gr19_v10_g5873"/>
</dbReference>
<dbReference type="AlphaFoldDB" id="A0A914I0X6"/>